<keyword evidence="8 16" id="KW-0001">2Fe-2S</keyword>
<protein>
    <recommendedName>
        <fullName evidence="15 16">Biotin synthase</fullName>
        <ecNumber evidence="4 16">2.8.1.6</ecNumber>
    </recommendedName>
</protein>
<dbReference type="SMART" id="SM00876">
    <property type="entry name" value="BATS"/>
    <property type="match status" value="1"/>
</dbReference>
<evidence type="ECO:0000256" key="4">
    <source>
        <dbReference type="ARBA" id="ARBA00012236"/>
    </source>
</evidence>
<evidence type="ECO:0000256" key="7">
    <source>
        <dbReference type="ARBA" id="ARBA00022691"/>
    </source>
</evidence>
<comment type="catalytic activity">
    <reaction evidence="13 16">
        <text>(4R,5S)-dethiobiotin + (sulfur carrier)-SH + 2 reduced [2Fe-2S]-[ferredoxin] + 2 S-adenosyl-L-methionine = (sulfur carrier)-H + biotin + 2 5'-deoxyadenosine + 2 L-methionine + 2 oxidized [2Fe-2S]-[ferredoxin]</text>
        <dbReference type="Rhea" id="RHEA:22060"/>
        <dbReference type="Rhea" id="RHEA-COMP:10000"/>
        <dbReference type="Rhea" id="RHEA-COMP:10001"/>
        <dbReference type="Rhea" id="RHEA-COMP:14737"/>
        <dbReference type="Rhea" id="RHEA-COMP:14739"/>
        <dbReference type="ChEBI" id="CHEBI:17319"/>
        <dbReference type="ChEBI" id="CHEBI:29917"/>
        <dbReference type="ChEBI" id="CHEBI:33737"/>
        <dbReference type="ChEBI" id="CHEBI:33738"/>
        <dbReference type="ChEBI" id="CHEBI:57586"/>
        <dbReference type="ChEBI" id="CHEBI:57844"/>
        <dbReference type="ChEBI" id="CHEBI:59789"/>
        <dbReference type="ChEBI" id="CHEBI:64428"/>
        <dbReference type="ChEBI" id="CHEBI:149473"/>
        <dbReference type="EC" id="2.8.1.6"/>
    </reaction>
</comment>
<evidence type="ECO:0000256" key="1">
    <source>
        <dbReference type="ARBA" id="ARBA00004942"/>
    </source>
</evidence>
<name>A0A9X4L4B4_9STAP</name>
<evidence type="ECO:0000256" key="15">
    <source>
        <dbReference type="ARBA" id="ARBA00070199"/>
    </source>
</evidence>
<dbReference type="Proteomes" id="UP001152422">
    <property type="component" value="Unassembled WGS sequence"/>
</dbReference>
<dbReference type="InterPro" id="IPR024177">
    <property type="entry name" value="Biotin_synthase"/>
</dbReference>
<feature type="binding site" evidence="16 17">
    <location>
        <position position="137"/>
    </location>
    <ligand>
        <name>[2Fe-2S] cluster</name>
        <dbReference type="ChEBI" id="CHEBI:190135"/>
    </ligand>
</feature>
<comment type="cofactor">
    <cofactor evidence="16">
        <name>[2Fe-2S] cluster</name>
        <dbReference type="ChEBI" id="CHEBI:190135"/>
    </cofactor>
    <text evidence="16">Binds 1 [2Fe-2S] cluster. The cluster is coordinated with 3 cysteines and 1 arginine.</text>
</comment>
<feature type="binding site" evidence="16 17">
    <location>
        <position position="61"/>
    </location>
    <ligand>
        <name>[4Fe-4S] cluster</name>
        <dbReference type="ChEBI" id="CHEBI:49883"/>
        <note>4Fe-4S-S-AdoMet</note>
    </ligand>
</feature>
<evidence type="ECO:0000256" key="5">
    <source>
        <dbReference type="ARBA" id="ARBA00022485"/>
    </source>
</evidence>
<comment type="cofactor">
    <cofactor evidence="17">
        <name>[2Fe-2S] cluster</name>
        <dbReference type="ChEBI" id="CHEBI:190135"/>
    </cofactor>
    <text evidence="17">Binds 1 [2Fe-2S] cluster. The cluster is coordinated with 3 cysteines and 1 arginine.</text>
</comment>
<keyword evidence="9 16" id="KW-0479">Metal-binding</keyword>
<reference evidence="19" key="1">
    <citation type="submission" date="2022-05" db="EMBL/GenBank/DDBJ databases">
        <title>Comparative genomics of Staphylococcus equorum isolates.</title>
        <authorList>
            <person name="Luelf R.H."/>
        </authorList>
    </citation>
    <scope>NUCLEOTIDE SEQUENCE</scope>
    <source>
        <strain evidence="19">TMW 2.2497</strain>
    </source>
</reference>
<comment type="pathway">
    <text evidence="1 16">Cofactor biosynthesis; biotin biosynthesis; biotin from 7,8-diaminononanoate: step 2/2.</text>
</comment>
<evidence type="ECO:0000256" key="6">
    <source>
        <dbReference type="ARBA" id="ARBA00022679"/>
    </source>
</evidence>
<evidence type="ECO:0000256" key="13">
    <source>
        <dbReference type="ARBA" id="ARBA00051157"/>
    </source>
</evidence>
<evidence type="ECO:0000313" key="20">
    <source>
        <dbReference type="Proteomes" id="UP001152422"/>
    </source>
</evidence>
<dbReference type="GO" id="GO:0009102">
    <property type="term" value="P:biotin biosynthetic process"/>
    <property type="evidence" value="ECO:0007669"/>
    <property type="project" value="UniProtKB-UniRule"/>
</dbReference>
<evidence type="ECO:0000259" key="18">
    <source>
        <dbReference type="PROSITE" id="PS51918"/>
    </source>
</evidence>
<keyword evidence="7 16" id="KW-0949">S-adenosyl-L-methionine</keyword>
<evidence type="ECO:0000256" key="11">
    <source>
        <dbReference type="ARBA" id="ARBA00023004"/>
    </source>
</evidence>
<feature type="domain" description="Radical SAM core" evidence="18">
    <location>
        <begin position="43"/>
        <end position="269"/>
    </location>
</feature>
<organism evidence="19 20">
    <name type="scientific">Staphylococcus equorum</name>
    <dbReference type="NCBI Taxonomy" id="246432"/>
    <lineage>
        <taxon>Bacteria</taxon>
        <taxon>Bacillati</taxon>
        <taxon>Bacillota</taxon>
        <taxon>Bacilli</taxon>
        <taxon>Bacillales</taxon>
        <taxon>Staphylococcaceae</taxon>
        <taxon>Staphylococcus</taxon>
    </lineage>
</organism>
<evidence type="ECO:0000256" key="8">
    <source>
        <dbReference type="ARBA" id="ARBA00022714"/>
    </source>
</evidence>
<dbReference type="HAMAP" id="MF_01694">
    <property type="entry name" value="BioB"/>
    <property type="match status" value="1"/>
</dbReference>
<dbReference type="RefSeq" id="WP_277583249.1">
    <property type="nucleotide sequence ID" value="NZ_JAMBPY010000003.1"/>
</dbReference>
<dbReference type="InterPro" id="IPR058240">
    <property type="entry name" value="rSAM_sf"/>
</dbReference>
<dbReference type="SFLD" id="SFLDG01060">
    <property type="entry name" value="BATS_domain_containing"/>
    <property type="match status" value="1"/>
</dbReference>
<gene>
    <name evidence="16 19" type="primary">bioB</name>
    <name evidence="19" type="ORF">M4L89_08110</name>
</gene>
<dbReference type="NCBIfam" id="TIGR00433">
    <property type="entry name" value="bioB"/>
    <property type="match status" value="1"/>
</dbReference>
<feature type="binding site" evidence="16 17">
    <location>
        <position position="197"/>
    </location>
    <ligand>
        <name>[2Fe-2S] cluster</name>
        <dbReference type="ChEBI" id="CHEBI:190135"/>
    </ligand>
</feature>
<dbReference type="PANTHER" id="PTHR22976">
    <property type="entry name" value="BIOTIN SYNTHASE"/>
    <property type="match status" value="1"/>
</dbReference>
<comment type="subunit">
    <text evidence="3 16">Homodimer.</text>
</comment>
<keyword evidence="20" id="KW-1185">Reference proteome</keyword>
<dbReference type="InterPro" id="IPR013785">
    <property type="entry name" value="Aldolase_TIM"/>
</dbReference>
<dbReference type="FunFam" id="3.20.20.70:FF:000026">
    <property type="entry name" value="Biotin synthase"/>
    <property type="match status" value="1"/>
</dbReference>
<dbReference type="GO" id="GO:0051537">
    <property type="term" value="F:2 iron, 2 sulfur cluster binding"/>
    <property type="evidence" value="ECO:0007669"/>
    <property type="project" value="UniProtKB-KW"/>
</dbReference>
<dbReference type="EC" id="2.8.1.6" evidence="4 16"/>
<accession>A0A9X4L4B4</accession>
<comment type="caution">
    <text evidence="19">The sequence shown here is derived from an EMBL/GenBank/DDBJ whole genome shotgun (WGS) entry which is preliminary data.</text>
</comment>
<dbReference type="SFLD" id="SFLDS00029">
    <property type="entry name" value="Radical_SAM"/>
    <property type="match status" value="1"/>
</dbReference>
<evidence type="ECO:0000256" key="10">
    <source>
        <dbReference type="ARBA" id="ARBA00022756"/>
    </source>
</evidence>
<dbReference type="SFLD" id="SFLDG01278">
    <property type="entry name" value="biotin_synthase_like"/>
    <property type="match status" value="1"/>
</dbReference>
<feature type="binding site" evidence="16 17">
    <location>
        <position position="104"/>
    </location>
    <ligand>
        <name>[2Fe-2S] cluster</name>
        <dbReference type="ChEBI" id="CHEBI:190135"/>
    </ligand>
</feature>
<dbReference type="GO" id="GO:0051539">
    <property type="term" value="F:4 iron, 4 sulfur cluster binding"/>
    <property type="evidence" value="ECO:0007669"/>
    <property type="project" value="UniProtKB-KW"/>
</dbReference>
<feature type="binding site" evidence="16 17">
    <location>
        <position position="267"/>
    </location>
    <ligand>
        <name>[2Fe-2S] cluster</name>
        <dbReference type="ChEBI" id="CHEBI:190135"/>
    </ligand>
</feature>
<dbReference type="SMART" id="SM00729">
    <property type="entry name" value="Elp3"/>
    <property type="match status" value="1"/>
</dbReference>
<dbReference type="PROSITE" id="PS51918">
    <property type="entry name" value="RADICAL_SAM"/>
    <property type="match status" value="1"/>
</dbReference>
<evidence type="ECO:0000256" key="12">
    <source>
        <dbReference type="ARBA" id="ARBA00023014"/>
    </source>
</evidence>
<evidence type="ECO:0000256" key="9">
    <source>
        <dbReference type="ARBA" id="ARBA00022723"/>
    </source>
</evidence>
<evidence type="ECO:0000313" key="19">
    <source>
        <dbReference type="EMBL" id="MDG0846185.1"/>
    </source>
</evidence>
<evidence type="ECO:0000256" key="2">
    <source>
        <dbReference type="ARBA" id="ARBA00010765"/>
    </source>
</evidence>
<dbReference type="SUPFAM" id="SSF102114">
    <property type="entry name" value="Radical SAM enzymes"/>
    <property type="match status" value="1"/>
</dbReference>
<comment type="cofactor">
    <cofactor evidence="16 17">
        <name>[4Fe-4S] cluster</name>
        <dbReference type="ChEBI" id="CHEBI:49883"/>
    </cofactor>
    <text evidence="16 17">Binds 1 [4Fe-4S] cluster. The cluster is coordinated with 3 cysteines and an exchangeable S-adenosyl-L-methionine.</text>
</comment>
<evidence type="ECO:0000256" key="14">
    <source>
        <dbReference type="ARBA" id="ARBA00057568"/>
    </source>
</evidence>
<dbReference type="CDD" id="cd01335">
    <property type="entry name" value="Radical_SAM"/>
    <property type="match status" value="1"/>
</dbReference>
<dbReference type="PIRSF" id="PIRSF001619">
    <property type="entry name" value="Biotin_synth"/>
    <property type="match status" value="1"/>
</dbReference>
<dbReference type="Gene3D" id="3.20.20.70">
    <property type="entry name" value="Aldolase class I"/>
    <property type="match status" value="1"/>
</dbReference>
<dbReference type="Pfam" id="PF06968">
    <property type="entry name" value="BATS"/>
    <property type="match status" value="1"/>
</dbReference>
<evidence type="ECO:0000256" key="3">
    <source>
        <dbReference type="ARBA" id="ARBA00011738"/>
    </source>
</evidence>
<keyword evidence="5 16" id="KW-0004">4Fe-4S</keyword>
<dbReference type="InterPro" id="IPR006638">
    <property type="entry name" value="Elp3/MiaA/NifB-like_rSAM"/>
</dbReference>
<evidence type="ECO:0000256" key="16">
    <source>
        <dbReference type="HAMAP-Rule" id="MF_01694"/>
    </source>
</evidence>
<feature type="binding site" evidence="16 17">
    <location>
        <position position="65"/>
    </location>
    <ligand>
        <name>[4Fe-4S] cluster</name>
        <dbReference type="ChEBI" id="CHEBI:49883"/>
        <note>4Fe-4S-S-AdoMet</note>
    </ligand>
</feature>
<dbReference type="EMBL" id="JAMBQA010000003">
    <property type="protein sequence ID" value="MDG0846185.1"/>
    <property type="molecule type" value="Genomic_DNA"/>
</dbReference>
<dbReference type="InterPro" id="IPR007197">
    <property type="entry name" value="rSAM"/>
</dbReference>
<dbReference type="PANTHER" id="PTHR22976:SF2">
    <property type="entry name" value="BIOTIN SYNTHASE, MITOCHONDRIAL"/>
    <property type="match status" value="1"/>
</dbReference>
<dbReference type="GO" id="GO:0004076">
    <property type="term" value="F:biotin synthase activity"/>
    <property type="evidence" value="ECO:0007669"/>
    <property type="project" value="UniProtKB-UniRule"/>
</dbReference>
<keyword evidence="10 16" id="KW-0093">Biotin biosynthesis</keyword>
<comment type="similarity">
    <text evidence="2 16">Belongs to the radical SAM superfamily. Biotin synthase family.</text>
</comment>
<dbReference type="InterPro" id="IPR010722">
    <property type="entry name" value="BATS_dom"/>
</dbReference>
<proteinExistence type="inferred from homology"/>
<dbReference type="Pfam" id="PF04055">
    <property type="entry name" value="Radical_SAM"/>
    <property type="match status" value="1"/>
</dbReference>
<keyword evidence="11 16" id="KW-0408">Iron</keyword>
<dbReference type="AlphaFoldDB" id="A0A9X4L4B4"/>
<evidence type="ECO:0000256" key="17">
    <source>
        <dbReference type="PIRSR" id="PIRSR001619-1"/>
    </source>
</evidence>
<dbReference type="InterPro" id="IPR002684">
    <property type="entry name" value="Biotin_synth/BioAB"/>
</dbReference>
<comment type="function">
    <text evidence="14 16">Catalyzes the conversion of dethiobiotin (DTB) to biotin by the insertion of a sulfur atom into dethiobiotin via a radical-based mechanism.</text>
</comment>
<sequence length="327" mass="36690">MKLAENILQGKILTKDTLLKVYEDSNVDTLDLLNEAYILRKHYYGKKVKLNMILNAKSGICPEDCGYCGQSRDMKQKQRYSLVPEEQIVSGAKVAHENNIGTYCIVMSGRGPSNKEINHISRTVEEIKSNHPQLKVCACLGLTNDEQAKKLKAAGVDRYNHNINTSENYHETVVTTHTYKDRTNTLEIMKANNISPCSGVICGMGESNQDIIDMAFALKEIDADSIPINFLHPIQGTKFGEMDELTPMKCLRLIALFRLVNPSKEIRIAGGREVNLRSLQPLALKAPNSIFVGDYLITGGQPNQLDYKMIQDLGFEIDFGYNELQEE</sequence>
<dbReference type="GO" id="GO:0005506">
    <property type="term" value="F:iron ion binding"/>
    <property type="evidence" value="ECO:0007669"/>
    <property type="project" value="UniProtKB-UniRule"/>
</dbReference>
<keyword evidence="12 16" id="KW-0411">Iron-sulfur</keyword>
<feature type="binding site" evidence="16 17">
    <location>
        <position position="68"/>
    </location>
    <ligand>
        <name>[4Fe-4S] cluster</name>
        <dbReference type="ChEBI" id="CHEBI:49883"/>
        <note>4Fe-4S-S-AdoMet</note>
    </ligand>
</feature>
<keyword evidence="6 16" id="KW-0808">Transferase</keyword>